<accession>A0A5E4NNQ5</accession>
<reference evidence="1 2" key="1">
    <citation type="submission" date="2019-08" db="EMBL/GenBank/DDBJ databases">
        <authorList>
            <person name="Alioto T."/>
            <person name="Alioto T."/>
            <person name="Gomez Garrido J."/>
        </authorList>
    </citation>
    <scope>NUCLEOTIDE SEQUENCE [LARGE SCALE GENOMIC DNA]</scope>
</reference>
<protein>
    <submittedName>
        <fullName evidence="1">Uncharacterized protein</fullName>
    </submittedName>
</protein>
<dbReference type="EMBL" id="CABPRJ010002390">
    <property type="protein sequence ID" value="VVC44892.1"/>
    <property type="molecule type" value="Genomic_DNA"/>
</dbReference>
<keyword evidence="2" id="KW-1185">Reference proteome</keyword>
<dbReference type="Proteomes" id="UP000325440">
    <property type="component" value="Unassembled WGS sequence"/>
</dbReference>
<evidence type="ECO:0000313" key="1">
    <source>
        <dbReference type="EMBL" id="VVC44892.1"/>
    </source>
</evidence>
<organism evidence="1 2">
    <name type="scientific">Cinara cedri</name>
    <dbReference type="NCBI Taxonomy" id="506608"/>
    <lineage>
        <taxon>Eukaryota</taxon>
        <taxon>Metazoa</taxon>
        <taxon>Ecdysozoa</taxon>
        <taxon>Arthropoda</taxon>
        <taxon>Hexapoda</taxon>
        <taxon>Insecta</taxon>
        <taxon>Pterygota</taxon>
        <taxon>Neoptera</taxon>
        <taxon>Paraneoptera</taxon>
        <taxon>Hemiptera</taxon>
        <taxon>Sternorrhyncha</taxon>
        <taxon>Aphidomorpha</taxon>
        <taxon>Aphidoidea</taxon>
        <taxon>Aphididae</taxon>
        <taxon>Lachninae</taxon>
        <taxon>Cinara</taxon>
    </lineage>
</organism>
<gene>
    <name evidence="1" type="ORF">CINCED_3A012711</name>
</gene>
<name>A0A5E4NNQ5_9HEMI</name>
<evidence type="ECO:0000313" key="2">
    <source>
        <dbReference type="Proteomes" id="UP000325440"/>
    </source>
</evidence>
<proteinExistence type="predicted"/>
<dbReference type="AlphaFoldDB" id="A0A5E4NNQ5"/>
<sequence length="113" mass="12215">MATATGIGFLRKRCNRWVGLGPSGPPLRDPCPLPAYLYAISIGRAGGAAVGDTADIFAQKTATNCRFRRIENSTAVKVSYKCATSYVNLTASYHGEQTKIQFSELNGELRIQS</sequence>